<proteinExistence type="predicted"/>
<evidence type="ECO:0000313" key="2">
    <source>
        <dbReference type="Proteomes" id="UP000321820"/>
    </source>
</evidence>
<dbReference type="Pfam" id="PF13561">
    <property type="entry name" value="adh_short_C2"/>
    <property type="match status" value="1"/>
</dbReference>
<protein>
    <submittedName>
        <fullName evidence="1">SDR family oxidoreductase</fullName>
    </submittedName>
</protein>
<organism evidence="1 2">
    <name type="scientific">Terriglobus albidus</name>
    <dbReference type="NCBI Taxonomy" id="1592106"/>
    <lineage>
        <taxon>Bacteria</taxon>
        <taxon>Pseudomonadati</taxon>
        <taxon>Acidobacteriota</taxon>
        <taxon>Terriglobia</taxon>
        <taxon>Terriglobales</taxon>
        <taxon>Acidobacteriaceae</taxon>
        <taxon>Terriglobus</taxon>
    </lineage>
</organism>
<name>A0A5B9EEK6_9BACT</name>
<gene>
    <name evidence="1" type="ORF">FTW19_12385</name>
</gene>
<dbReference type="InterPro" id="IPR002347">
    <property type="entry name" value="SDR_fam"/>
</dbReference>
<dbReference type="Proteomes" id="UP000321820">
    <property type="component" value="Chromosome"/>
</dbReference>
<keyword evidence="2" id="KW-1185">Reference proteome</keyword>
<dbReference type="AlphaFoldDB" id="A0A5B9EEK6"/>
<evidence type="ECO:0000313" key="1">
    <source>
        <dbReference type="EMBL" id="QEE28727.1"/>
    </source>
</evidence>
<sequence>MGVPQDVAKAVAFLASDGAGFVTGQKISVNGSNTLE</sequence>
<accession>A0A5B9EEK6</accession>
<dbReference type="Gene3D" id="3.40.50.720">
    <property type="entry name" value="NAD(P)-binding Rossmann-like Domain"/>
    <property type="match status" value="1"/>
</dbReference>
<dbReference type="KEGG" id="talb:FTW19_12385"/>
<dbReference type="EMBL" id="CP042806">
    <property type="protein sequence ID" value="QEE28727.1"/>
    <property type="molecule type" value="Genomic_DNA"/>
</dbReference>
<dbReference type="SUPFAM" id="SSF51735">
    <property type="entry name" value="NAD(P)-binding Rossmann-fold domains"/>
    <property type="match status" value="1"/>
</dbReference>
<dbReference type="OrthoDB" id="9803333at2"/>
<reference evidence="1 2" key="1">
    <citation type="submission" date="2019-08" db="EMBL/GenBank/DDBJ databases">
        <title>Complete genome sequence of Terriglobus albidus strain ORNL.</title>
        <authorList>
            <person name="Podar M."/>
        </authorList>
    </citation>
    <scope>NUCLEOTIDE SEQUENCE [LARGE SCALE GENOMIC DNA]</scope>
    <source>
        <strain evidence="1 2">ORNL</strain>
    </source>
</reference>
<dbReference type="InterPro" id="IPR036291">
    <property type="entry name" value="NAD(P)-bd_dom_sf"/>
</dbReference>